<feature type="binding site" description="in other chain" evidence="4">
    <location>
        <position position="188"/>
    </location>
    <ligand>
        <name>pyridoxal 5'-phosphate</name>
        <dbReference type="ChEBI" id="CHEBI:597326"/>
        <note>ligand shared between dimeric partners</note>
    </ligand>
</feature>
<dbReference type="CDD" id="cd06454">
    <property type="entry name" value="KBL_like"/>
    <property type="match status" value="1"/>
</dbReference>
<feature type="binding site" evidence="4">
    <location>
        <position position="371"/>
    </location>
    <ligand>
        <name>substrate</name>
    </ligand>
</feature>
<feature type="binding site" evidence="4">
    <location>
        <begin position="277"/>
        <end position="278"/>
    </location>
    <ligand>
        <name>pyridoxal 5'-phosphate</name>
        <dbReference type="ChEBI" id="CHEBI:597326"/>
        <note>ligand shared between dimeric partners</note>
    </ligand>
</feature>
<feature type="binding site" description="in other chain" evidence="4">
    <location>
        <begin position="114"/>
        <end position="115"/>
    </location>
    <ligand>
        <name>pyridoxal 5'-phosphate</name>
        <dbReference type="ChEBI" id="CHEBI:597326"/>
        <note>ligand shared between dimeric partners</note>
    </ligand>
</feature>
<comment type="function">
    <text evidence="4">Catalyzes the cleavage of 2-amino-3-ketobutyrate to glycine and acetyl-CoA.</text>
</comment>
<dbReference type="InterPro" id="IPR015422">
    <property type="entry name" value="PyrdxlP-dep_Trfase_small"/>
</dbReference>
<comment type="cofactor">
    <cofactor evidence="4">
        <name>pyridoxal 5'-phosphate</name>
        <dbReference type="ChEBI" id="CHEBI:597326"/>
    </cofactor>
    <text evidence="4">Binds 1 pyridoxal phosphate per subunit.</text>
</comment>
<evidence type="ECO:0000313" key="6">
    <source>
        <dbReference type="EMBL" id="MBB4651329.1"/>
    </source>
</evidence>
<dbReference type="NCBIfam" id="TIGR01822">
    <property type="entry name" value="2am3keto_CoA"/>
    <property type="match status" value="1"/>
</dbReference>
<dbReference type="Proteomes" id="UP000539538">
    <property type="component" value="Unassembled WGS sequence"/>
</dbReference>
<feature type="modified residue" description="N6-(pyridoxal phosphate)lysine" evidence="4">
    <location>
        <position position="247"/>
    </location>
</feature>
<dbReference type="InterPro" id="IPR011282">
    <property type="entry name" value="2am3keto_CoA_ligase"/>
</dbReference>
<comment type="caution">
    <text evidence="4">Lacks conserved residue(s) required for the propagation of feature annotation.</text>
</comment>
<evidence type="ECO:0000256" key="1">
    <source>
        <dbReference type="ARBA" id="ARBA00008392"/>
    </source>
</evidence>
<dbReference type="GO" id="GO:0008890">
    <property type="term" value="F:glycine C-acetyltransferase activity"/>
    <property type="evidence" value="ECO:0007669"/>
    <property type="project" value="UniProtKB-EC"/>
</dbReference>
<dbReference type="EC" id="2.3.1.29" evidence="4"/>
<dbReference type="EMBL" id="JACHOT010000004">
    <property type="protein sequence ID" value="MBB4651329.1"/>
    <property type="molecule type" value="Genomic_DNA"/>
</dbReference>
<keyword evidence="3 4" id="KW-0012">Acyltransferase</keyword>
<dbReference type="HAMAP" id="MF_00985">
    <property type="entry name" value="2am3keto_CoA_ligase"/>
    <property type="match status" value="1"/>
</dbReference>
<feature type="domain" description="Aminotransferase class I/classII large" evidence="5">
    <location>
        <begin position="46"/>
        <end position="389"/>
    </location>
</feature>
<keyword evidence="4" id="KW-0663">Pyridoxal phosphate</keyword>
<evidence type="ECO:0000259" key="5">
    <source>
        <dbReference type="Pfam" id="PF00155"/>
    </source>
</evidence>
<keyword evidence="7" id="KW-1185">Reference proteome</keyword>
<dbReference type="Pfam" id="PF00155">
    <property type="entry name" value="Aminotran_1_2"/>
    <property type="match status" value="1"/>
</dbReference>
<dbReference type="InterPro" id="IPR050087">
    <property type="entry name" value="AON_synthase_class-II"/>
</dbReference>
<dbReference type="InterPro" id="IPR004839">
    <property type="entry name" value="Aminotransferase_I/II_large"/>
</dbReference>
<proteinExistence type="inferred from homology"/>
<protein>
    <recommendedName>
        <fullName evidence="4">2-amino-3-ketobutyrate coenzyme A ligase</fullName>
        <shortName evidence="4">AKB ligase</shortName>
        <ecNumber evidence="4">2.3.1.29</ecNumber>
    </recommendedName>
    <alternativeName>
        <fullName evidence="4">Glycine acetyltransferase</fullName>
    </alternativeName>
</protein>
<dbReference type="PANTHER" id="PTHR13693">
    <property type="entry name" value="CLASS II AMINOTRANSFERASE/8-AMINO-7-OXONONANOATE SYNTHASE"/>
    <property type="match status" value="1"/>
</dbReference>
<evidence type="ECO:0000256" key="2">
    <source>
        <dbReference type="ARBA" id="ARBA00022679"/>
    </source>
</evidence>
<gene>
    <name evidence="4" type="primary">kbl</name>
    <name evidence="6" type="ORF">GGQ99_003096</name>
</gene>
<comment type="catalytic activity">
    <reaction evidence="4">
        <text>glycine + acetyl-CoA = (2S)-2-amino-3-oxobutanoate + CoA</text>
        <dbReference type="Rhea" id="RHEA:20736"/>
        <dbReference type="ChEBI" id="CHEBI:57287"/>
        <dbReference type="ChEBI" id="CHEBI:57288"/>
        <dbReference type="ChEBI" id="CHEBI:57305"/>
        <dbReference type="ChEBI" id="CHEBI:78948"/>
        <dbReference type="EC" id="2.3.1.29"/>
    </reaction>
</comment>
<dbReference type="Gene3D" id="3.90.1150.10">
    <property type="entry name" value="Aspartate Aminotransferase, domain 1"/>
    <property type="match status" value="1"/>
</dbReference>
<comment type="pathway">
    <text evidence="4">Amino-acid degradation; L-threonine degradation via oxydo-reductase pathway; glycine from L-threonine: step 2/2.</text>
</comment>
<evidence type="ECO:0000256" key="3">
    <source>
        <dbReference type="ARBA" id="ARBA00023315"/>
    </source>
</evidence>
<comment type="similarity">
    <text evidence="1 4">Belongs to the class-II pyridoxal-phosphate-dependent aminotransferase family.</text>
</comment>
<evidence type="ECO:0000313" key="7">
    <source>
        <dbReference type="Proteomes" id="UP000539538"/>
    </source>
</evidence>
<dbReference type="NCBIfam" id="NF005394">
    <property type="entry name" value="PRK06939.1"/>
    <property type="match status" value="1"/>
</dbReference>
<organism evidence="6 7">
    <name type="scientific">Aminobacter niigataensis</name>
    <dbReference type="NCBI Taxonomy" id="83265"/>
    <lineage>
        <taxon>Bacteria</taxon>
        <taxon>Pseudomonadati</taxon>
        <taxon>Pseudomonadota</taxon>
        <taxon>Alphaproteobacteria</taxon>
        <taxon>Hyphomicrobiales</taxon>
        <taxon>Phyllobacteriaceae</taxon>
        <taxon>Aminobacter</taxon>
    </lineage>
</organism>
<reference evidence="6 7" key="1">
    <citation type="submission" date="2020-08" db="EMBL/GenBank/DDBJ databases">
        <title>Genomic Encyclopedia of Type Strains, Phase IV (KMG-IV): sequencing the most valuable type-strain genomes for metagenomic binning, comparative biology and taxonomic classification.</title>
        <authorList>
            <person name="Goeker M."/>
        </authorList>
    </citation>
    <scope>NUCLEOTIDE SEQUENCE [LARGE SCALE GENOMIC DNA]</scope>
    <source>
        <strain evidence="6 7">DSM 7050</strain>
    </source>
</reference>
<dbReference type="SUPFAM" id="SSF53383">
    <property type="entry name" value="PLP-dependent transferases"/>
    <property type="match status" value="1"/>
</dbReference>
<dbReference type="PANTHER" id="PTHR13693:SF102">
    <property type="entry name" value="2-AMINO-3-KETOBUTYRATE COENZYME A LIGASE, MITOCHONDRIAL"/>
    <property type="match status" value="1"/>
</dbReference>
<accession>A0ABR6L569</accession>
<dbReference type="InterPro" id="IPR015424">
    <property type="entry name" value="PyrdxlP-dep_Trfase"/>
</dbReference>
<dbReference type="Gene3D" id="3.40.640.10">
    <property type="entry name" value="Type I PLP-dependent aspartate aminotransferase-like (Major domain)"/>
    <property type="match status" value="1"/>
</dbReference>
<evidence type="ECO:0000256" key="4">
    <source>
        <dbReference type="HAMAP-Rule" id="MF_00985"/>
    </source>
</evidence>
<name>A0ABR6L569_9HYPH</name>
<feature type="binding site" description="in other chain" evidence="4">
    <location>
        <begin position="244"/>
        <end position="247"/>
    </location>
    <ligand>
        <name>pyridoxal 5'-phosphate</name>
        <dbReference type="ChEBI" id="CHEBI:597326"/>
        <note>ligand shared between dimeric partners</note>
    </ligand>
</feature>
<feature type="binding site" evidence="4">
    <location>
        <position position="139"/>
    </location>
    <ligand>
        <name>substrate</name>
    </ligand>
</feature>
<dbReference type="RefSeq" id="WP_183263192.1">
    <property type="nucleotide sequence ID" value="NZ_BAAAVZ010000001.1"/>
</dbReference>
<dbReference type="InterPro" id="IPR015421">
    <property type="entry name" value="PyrdxlP-dep_Trfase_major"/>
</dbReference>
<sequence length="400" mass="42603">MSQDFLSHISSVLKGIEADGLYKREREITGPQSGRIKVKGASGERQMVNLCANNYLGLADNADIRKAAAAALDEFGFGMASVRFICGTQTLHRELEHAIADYLGKDDAILFAACFDANGALFEPLLGAEDAIISDSLNHASIIDGVRLSKAKRFRYAQGDMDDLETQLKQAAADGARFKLVVTDGVFSMDGHIAKLKQICDLAERYGAIVAVDDCHATGHIGDEGRGTPDLTGVGSRVDIVTGTLGKTLGGAMGGFIAASQPIIDLLRQRARPYLFSNSLAPAVAAGSLKAIEIARAADDLRTKLGRHTTRFREGLTQAGFTLLPGETPIIPVMLGDAVLAQRMAKALDERGVYVAGFFYPVVPQGKARIRTQMSAALDDQDITFAIDAFADAGKSLGII</sequence>
<keyword evidence="2 4" id="KW-0808">Transferase</keyword>
<comment type="caution">
    <text evidence="6">The sequence shown here is derived from an EMBL/GenBank/DDBJ whole genome shotgun (WGS) entry which is preliminary data.</text>
</comment>
<comment type="subunit">
    <text evidence="4">Homodimer.</text>
</comment>